<keyword evidence="5" id="KW-0378">Hydrolase</keyword>
<keyword evidence="3" id="KW-0808">Transferase</keyword>
<evidence type="ECO:0000256" key="5">
    <source>
        <dbReference type="ARBA" id="ARBA00022801"/>
    </source>
</evidence>
<dbReference type="InterPro" id="IPR038371">
    <property type="entry name" value="Cu_polyphenol_OxRdtase_sf"/>
</dbReference>
<sequence>MLTSSIFESDNISHGFFTRKGGVSHGIYSSLNCGPGSKDRAEDVFENRARAMRDLGVGPDMLRTIHQVHSADVVVIQDELEMPEKPKADAMVTNVPGLALGILTADCVPILFADTEHQVIGAAHSGWKGALSNIGKNTVEAMIQLGAAKSDIKAAVGPAITQASYEVGPEFPAPFLAVDSQAARYFTPSVNAGHHMFNLKEYVRDRLLETGIDRVDMLENDTCAEEDLFYSYRRMTKRGEADYGRQLSAIALIGNE</sequence>
<evidence type="ECO:0000256" key="7">
    <source>
        <dbReference type="ARBA" id="ARBA00047989"/>
    </source>
</evidence>
<evidence type="ECO:0000313" key="11">
    <source>
        <dbReference type="EMBL" id="USG62362.1"/>
    </source>
</evidence>
<dbReference type="PANTHER" id="PTHR30616:SF2">
    <property type="entry name" value="PURINE NUCLEOSIDE PHOSPHORYLASE LACC1"/>
    <property type="match status" value="1"/>
</dbReference>
<reference evidence="11" key="1">
    <citation type="submission" date="2022-06" db="EMBL/GenBank/DDBJ databases">
        <title>Sneathiella actinostolidae sp. nov., isolated from a sea anemonein the Western Pacific Ocean.</title>
        <authorList>
            <person name="Wei M.J."/>
        </authorList>
    </citation>
    <scope>NUCLEOTIDE SEQUENCE</scope>
    <source>
        <strain evidence="11">PHK-P5</strain>
    </source>
</reference>
<dbReference type="RefSeq" id="WP_251936064.1">
    <property type="nucleotide sequence ID" value="NZ_CP098747.1"/>
</dbReference>
<gene>
    <name evidence="11" type="primary">pgeF</name>
    <name evidence="11" type="ORF">NBZ79_05130</name>
</gene>
<dbReference type="InterPro" id="IPR003730">
    <property type="entry name" value="Cu_polyphenol_OxRdtase"/>
</dbReference>
<dbReference type="PANTHER" id="PTHR30616">
    <property type="entry name" value="UNCHARACTERIZED PROTEIN YFIH"/>
    <property type="match status" value="1"/>
</dbReference>
<evidence type="ECO:0000256" key="10">
    <source>
        <dbReference type="RuleBase" id="RU361274"/>
    </source>
</evidence>
<name>A0ABY4W5S6_9PROT</name>
<evidence type="ECO:0000256" key="8">
    <source>
        <dbReference type="ARBA" id="ARBA00048968"/>
    </source>
</evidence>
<evidence type="ECO:0000256" key="6">
    <source>
        <dbReference type="ARBA" id="ARBA00022833"/>
    </source>
</evidence>
<comment type="catalytic activity">
    <reaction evidence="9">
        <text>S-methyl-5'-thioadenosine + phosphate = 5-(methylsulfanyl)-alpha-D-ribose 1-phosphate + adenine</text>
        <dbReference type="Rhea" id="RHEA:11852"/>
        <dbReference type="ChEBI" id="CHEBI:16708"/>
        <dbReference type="ChEBI" id="CHEBI:17509"/>
        <dbReference type="ChEBI" id="CHEBI:43474"/>
        <dbReference type="ChEBI" id="CHEBI:58533"/>
        <dbReference type="EC" id="2.4.2.28"/>
    </reaction>
    <physiologicalReaction direction="left-to-right" evidence="9">
        <dbReference type="Rhea" id="RHEA:11853"/>
    </physiologicalReaction>
</comment>
<keyword evidence="4" id="KW-0479">Metal-binding</keyword>
<evidence type="ECO:0000256" key="9">
    <source>
        <dbReference type="ARBA" id="ARBA00049893"/>
    </source>
</evidence>
<organism evidence="11 12">
    <name type="scientific">Sneathiella marina</name>
    <dbReference type="NCBI Taxonomy" id="2950108"/>
    <lineage>
        <taxon>Bacteria</taxon>
        <taxon>Pseudomonadati</taxon>
        <taxon>Pseudomonadota</taxon>
        <taxon>Alphaproteobacteria</taxon>
        <taxon>Sneathiellales</taxon>
        <taxon>Sneathiellaceae</taxon>
        <taxon>Sneathiella</taxon>
    </lineage>
</organism>
<dbReference type="Proteomes" id="UP001056291">
    <property type="component" value="Chromosome"/>
</dbReference>
<evidence type="ECO:0000313" key="12">
    <source>
        <dbReference type="Proteomes" id="UP001056291"/>
    </source>
</evidence>
<evidence type="ECO:0000256" key="2">
    <source>
        <dbReference type="ARBA" id="ARBA00007353"/>
    </source>
</evidence>
<dbReference type="CDD" id="cd16833">
    <property type="entry name" value="YfiH"/>
    <property type="match status" value="1"/>
</dbReference>
<comment type="catalytic activity">
    <reaction evidence="8">
        <text>adenosine + phosphate = alpha-D-ribose 1-phosphate + adenine</text>
        <dbReference type="Rhea" id="RHEA:27642"/>
        <dbReference type="ChEBI" id="CHEBI:16335"/>
        <dbReference type="ChEBI" id="CHEBI:16708"/>
        <dbReference type="ChEBI" id="CHEBI:43474"/>
        <dbReference type="ChEBI" id="CHEBI:57720"/>
        <dbReference type="EC" id="2.4.2.1"/>
    </reaction>
    <physiologicalReaction direction="left-to-right" evidence="8">
        <dbReference type="Rhea" id="RHEA:27643"/>
    </physiologicalReaction>
</comment>
<evidence type="ECO:0000256" key="4">
    <source>
        <dbReference type="ARBA" id="ARBA00022723"/>
    </source>
</evidence>
<dbReference type="NCBIfam" id="TIGR00726">
    <property type="entry name" value="peptidoglycan editing factor PgeF"/>
    <property type="match status" value="1"/>
</dbReference>
<dbReference type="SUPFAM" id="SSF64438">
    <property type="entry name" value="CNF1/YfiH-like putative cysteine hydrolases"/>
    <property type="match status" value="1"/>
</dbReference>
<dbReference type="InterPro" id="IPR011324">
    <property type="entry name" value="Cytotoxic_necrot_fac-like_cat"/>
</dbReference>
<keyword evidence="6" id="KW-0862">Zinc</keyword>
<dbReference type="Pfam" id="PF02578">
    <property type="entry name" value="Cu-oxidase_4"/>
    <property type="match status" value="1"/>
</dbReference>
<comment type="catalytic activity">
    <reaction evidence="7">
        <text>adenosine + H2O + H(+) = inosine + NH4(+)</text>
        <dbReference type="Rhea" id="RHEA:24408"/>
        <dbReference type="ChEBI" id="CHEBI:15377"/>
        <dbReference type="ChEBI" id="CHEBI:15378"/>
        <dbReference type="ChEBI" id="CHEBI:16335"/>
        <dbReference type="ChEBI" id="CHEBI:17596"/>
        <dbReference type="ChEBI" id="CHEBI:28938"/>
        <dbReference type="EC" id="3.5.4.4"/>
    </reaction>
    <physiologicalReaction direction="left-to-right" evidence="7">
        <dbReference type="Rhea" id="RHEA:24409"/>
    </physiologicalReaction>
</comment>
<dbReference type="EMBL" id="CP098747">
    <property type="protein sequence ID" value="USG62362.1"/>
    <property type="molecule type" value="Genomic_DNA"/>
</dbReference>
<keyword evidence="12" id="KW-1185">Reference proteome</keyword>
<comment type="catalytic activity">
    <reaction evidence="1">
        <text>inosine + phosphate = alpha-D-ribose 1-phosphate + hypoxanthine</text>
        <dbReference type="Rhea" id="RHEA:27646"/>
        <dbReference type="ChEBI" id="CHEBI:17368"/>
        <dbReference type="ChEBI" id="CHEBI:17596"/>
        <dbReference type="ChEBI" id="CHEBI:43474"/>
        <dbReference type="ChEBI" id="CHEBI:57720"/>
        <dbReference type="EC" id="2.4.2.1"/>
    </reaction>
    <physiologicalReaction direction="left-to-right" evidence="1">
        <dbReference type="Rhea" id="RHEA:27647"/>
    </physiologicalReaction>
</comment>
<evidence type="ECO:0000256" key="3">
    <source>
        <dbReference type="ARBA" id="ARBA00022679"/>
    </source>
</evidence>
<protein>
    <recommendedName>
        <fullName evidence="10">Purine nucleoside phosphorylase</fullName>
    </recommendedName>
</protein>
<comment type="similarity">
    <text evidence="2 10">Belongs to the purine nucleoside phosphorylase YfiH/LACC1 family.</text>
</comment>
<evidence type="ECO:0000256" key="1">
    <source>
        <dbReference type="ARBA" id="ARBA00000553"/>
    </source>
</evidence>
<proteinExistence type="inferred from homology"/>
<dbReference type="Gene3D" id="3.60.140.10">
    <property type="entry name" value="CNF1/YfiH-like putative cysteine hydrolases"/>
    <property type="match status" value="1"/>
</dbReference>
<accession>A0ABY4W5S6</accession>